<name>A0A9J5W7I4_SOLCO</name>
<evidence type="ECO:0000313" key="1">
    <source>
        <dbReference type="EMBL" id="KAG5571144.1"/>
    </source>
</evidence>
<proteinExistence type="predicted"/>
<gene>
    <name evidence="1" type="ORF">H5410_060910</name>
</gene>
<protein>
    <submittedName>
        <fullName evidence="1">Uncharacterized protein</fullName>
    </submittedName>
</protein>
<reference evidence="1 2" key="1">
    <citation type="submission" date="2020-09" db="EMBL/GenBank/DDBJ databases">
        <title>De no assembly of potato wild relative species, Solanum commersonii.</title>
        <authorList>
            <person name="Cho K."/>
        </authorList>
    </citation>
    <scope>NUCLEOTIDE SEQUENCE [LARGE SCALE GENOMIC DNA]</scope>
    <source>
        <strain evidence="1">LZ3.2</strain>
        <tissue evidence="1">Leaf</tissue>
    </source>
</reference>
<organism evidence="1 2">
    <name type="scientific">Solanum commersonii</name>
    <name type="common">Commerson's wild potato</name>
    <name type="synonym">Commerson's nightshade</name>
    <dbReference type="NCBI Taxonomy" id="4109"/>
    <lineage>
        <taxon>Eukaryota</taxon>
        <taxon>Viridiplantae</taxon>
        <taxon>Streptophyta</taxon>
        <taxon>Embryophyta</taxon>
        <taxon>Tracheophyta</taxon>
        <taxon>Spermatophyta</taxon>
        <taxon>Magnoliopsida</taxon>
        <taxon>eudicotyledons</taxon>
        <taxon>Gunneridae</taxon>
        <taxon>Pentapetalae</taxon>
        <taxon>asterids</taxon>
        <taxon>lamiids</taxon>
        <taxon>Solanales</taxon>
        <taxon>Solanaceae</taxon>
        <taxon>Solanoideae</taxon>
        <taxon>Solaneae</taxon>
        <taxon>Solanum</taxon>
    </lineage>
</organism>
<sequence length="82" mass="9495">MVVCDHYTFGNDIPIIDPSPLSESNVISQLRLRDVEEKLSWGKKSLCLLSQKMERFQKRYLAQCYGMVELEFGLATLRAEVR</sequence>
<dbReference type="EMBL" id="JACXVP010000012">
    <property type="protein sequence ID" value="KAG5571144.1"/>
    <property type="molecule type" value="Genomic_DNA"/>
</dbReference>
<accession>A0A9J5W7I4</accession>
<keyword evidence="2" id="KW-1185">Reference proteome</keyword>
<dbReference type="Proteomes" id="UP000824120">
    <property type="component" value="Chromosome 12"/>
</dbReference>
<comment type="caution">
    <text evidence="1">The sequence shown here is derived from an EMBL/GenBank/DDBJ whole genome shotgun (WGS) entry which is preliminary data.</text>
</comment>
<dbReference type="AlphaFoldDB" id="A0A9J5W7I4"/>
<evidence type="ECO:0000313" key="2">
    <source>
        <dbReference type="Proteomes" id="UP000824120"/>
    </source>
</evidence>